<protein>
    <submittedName>
        <fullName evidence="1">Uncharacterized protein</fullName>
    </submittedName>
</protein>
<accession>A0AA38M8F4</accession>
<dbReference type="EMBL" id="JALNTZ010000007">
    <property type="protein sequence ID" value="KAJ3647258.1"/>
    <property type="molecule type" value="Genomic_DNA"/>
</dbReference>
<evidence type="ECO:0000313" key="1">
    <source>
        <dbReference type="EMBL" id="KAJ3647258.1"/>
    </source>
</evidence>
<proteinExistence type="predicted"/>
<evidence type="ECO:0000313" key="2">
    <source>
        <dbReference type="Proteomes" id="UP001168821"/>
    </source>
</evidence>
<gene>
    <name evidence="1" type="ORF">Zmor_024785</name>
</gene>
<reference evidence="1" key="1">
    <citation type="journal article" date="2023" name="G3 (Bethesda)">
        <title>Whole genome assemblies of Zophobas morio and Tenebrio molitor.</title>
        <authorList>
            <person name="Kaur S."/>
            <person name="Stinson S.A."/>
            <person name="diCenzo G.C."/>
        </authorList>
    </citation>
    <scope>NUCLEOTIDE SEQUENCE</scope>
    <source>
        <strain evidence="1">QUZm001</strain>
    </source>
</reference>
<comment type="caution">
    <text evidence="1">The sequence shown here is derived from an EMBL/GenBank/DDBJ whole genome shotgun (WGS) entry which is preliminary data.</text>
</comment>
<dbReference type="Proteomes" id="UP001168821">
    <property type="component" value="Unassembled WGS sequence"/>
</dbReference>
<name>A0AA38M8F4_9CUCU</name>
<dbReference type="AlphaFoldDB" id="A0AA38M8F4"/>
<sequence length="123" mass="13771">MAPNHQTTFRNPHTHSESLMSLIRTFDGSSTVRTLFGHSVSNTCTADCDRPTYSHIRGQTETEWNAIAAGRGCGRGGGTCRRDRPHLFRSEVRRMFTPHLLSLALRPGYRLLSFLRGDGAVRI</sequence>
<keyword evidence="2" id="KW-1185">Reference proteome</keyword>
<organism evidence="1 2">
    <name type="scientific">Zophobas morio</name>
    <dbReference type="NCBI Taxonomy" id="2755281"/>
    <lineage>
        <taxon>Eukaryota</taxon>
        <taxon>Metazoa</taxon>
        <taxon>Ecdysozoa</taxon>
        <taxon>Arthropoda</taxon>
        <taxon>Hexapoda</taxon>
        <taxon>Insecta</taxon>
        <taxon>Pterygota</taxon>
        <taxon>Neoptera</taxon>
        <taxon>Endopterygota</taxon>
        <taxon>Coleoptera</taxon>
        <taxon>Polyphaga</taxon>
        <taxon>Cucujiformia</taxon>
        <taxon>Tenebrionidae</taxon>
        <taxon>Zophobas</taxon>
    </lineage>
</organism>